<evidence type="ECO:0000313" key="2">
    <source>
        <dbReference type="EMBL" id="KAF3059113.1"/>
    </source>
</evidence>
<feature type="region of interest" description="Disordered" evidence="1">
    <location>
        <begin position="1"/>
        <end position="56"/>
    </location>
</feature>
<reference evidence="2 3" key="1">
    <citation type="submission" date="2018-06" db="EMBL/GenBank/DDBJ databases">
        <title>Genome analysis of cellulolytic fungus Trichoderma lentiforme CFAM-422.</title>
        <authorList>
            <person name="Steindorff A.S."/>
            <person name="Formighieri E.F."/>
            <person name="Midorikawa G.E.O."/>
            <person name="Tamietti M.S."/>
            <person name="Ramos E.Z."/>
            <person name="Silva A.S."/>
            <person name="Bon E.P.S."/>
            <person name="Mendes T.D."/>
            <person name="Damaso M.C.T."/>
            <person name="Favaro L.C.L."/>
        </authorList>
    </citation>
    <scope>NUCLEOTIDE SEQUENCE [LARGE SCALE GENOMIC DNA]</scope>
    <source>
        <strain evidence="2 3">CFAM-422</strain>
    </source>
</reference>
<protein>
    <submittedName>
        <fullName evidence="2">Uncharacterized protein</fullName>
    </submittedName>
</protein>
<evidence type="ECO:0000256" key="1">
    <source>
        <dbReference type="SAM" id="MobiDB-lite"/>
    </source>
</evidence>
<proteinExistence type="predicted"/>
<dbReference type="Proteomes" id="UP000801864">
    <property type="component" value="Unassembled WGS sequence"/>
</dbReference>
<keyword evidence="3" id="KW-1185">Reference proteome</keyword>
<accession>A0A9P4X5C7</accession>
<organism evidence="2 3">
    <name type="scientific">Trichoderma lentiforme</name>
    <dbReference type="NCBI Taxonomy" id="1567552"/>
    <lineage>
        <taxon>Eukaryota</taxon>
        <taxon>Fungi</taxon>
        <taxon>Dikarya</taxon>
        <taxon>Ascomycota</taxon>
        <taxon>Pezizomycotina</taxon>
        <taxon>Sordariomycetes</taxon>
        <taxon>Hypocreomycetidae</taxon>
        <taxon>Hypocreales</taxon>
        <taxon>Hypocreaceae</taxon>
        <taxon>Trichoderma</taxon>
    </lineage>
</organism>
<comment type="caution">
    <text evidence="2">The sequence shown here is derived from an EMBL/GenBank/DDBJ whole genome shotgun (WGS) entry which is preliminary data.</text>
</comment>
<dbReference type="AlphaFoldDB" id="A0A9P4X5C7"/>
<gene>
    <name evidence="2" type="ORF">CFAM422_011569</name>
</gene>
<sequence length="71" mass="7650">MTAPVPTYPEYGLPSAGINWPRRQDKRDQVDYSSPNSSEQKARGSAGKTAQHCKEKRGGVGAATTIFGLKV</sequence>
<name>A0A9P4X5C7_9HYPO</name>
<dbReference type="EMBL" id="QLNT01000025">
    <property type="protein sequence ID" value="KAF3059113.1"/>
    <property type="molecule type" value="Genomic_DNA"/>
</dbReference>
<evidence type="ECO:0000313" key="3">
    <source>
        <dbReference type="Proteomes" id="UP000801864"/>
    </source>
</evidence>